<keyword evidence="3 9" id="KW-0808">Transferase</keyword>
<dbReference type="SUPFAM" id="SSF55083">
    <property type="entry name" value="6-hydroxymethyl-7,8-dihydropterin pyrophosphokinase, HPPK"/>
    <property type="match status" value="1"/>
</dbReference>
<dbReference type="EC" id="2.7.6.3" evidence="2"/>
<keyword evidence="6" id="KW-0067">ATP-binding</keyword>
<gene>
    <name evidence="9" type="ORF">HELGO_WM40908</name>
</gene>
<dbReference type="GO" id="GO:0016301">
    <property type="term" value="F:kinase activity"/>
    <property type="evidence" value="ECO:0007669"/>
    <property type="project" value="UniProtKB-KW"/>
</dbReference>
<keyword evidence="4" id="KW-0547">Nucleotide-binding</keyword>
<protein>
    <recommendedName>
        <fullName evidence="2">2-amino-4-hydroxy-6-hydroxymethyldihydropteridine diphosphokinase</fullName>
        <ecNumber evidence="2">2.7.6.3</ecNumber>
    </recommendedName>
</protein>
<dbReference type="NCBIfam" id="TIGR01498">
    <property type="entry name" value="folK"/>
    <property type="match status" value="1"/>
</dbReference>
<dbReference type="UniPathway" id="UPA00077">
    <property type="reaction ID" value="UER00155"/>
</dbReference>
<dbReference type="CDD" id="cd00483">
    <property type="entry name" value="HPPK"/>
    <property type="match status" value="1"/>
</dbReference>
<feature type="domain" description="7,8-dihydro-6-hydroxymethylpterin-pyrophosphokinase" evidence="8">
    <location>
        <begin position="5"/>
        <end position="129"/>
    </location>
</feature>
<evidence type="ECO:0000259" key="8">
    <source>
        <dbReference type="Pfam" id="PF01288"/>
    </source>
</evidence>
<dbReference type="InterPro" id="IPR000550">
    <property type="entry name" value="Hppk"/>
</dbReference>
<dbReference type="PANTHER" id="PTHR43071">
    <property type="entry name" value="2-AMINO-4-HYDROXY-6-HYDROXYMETHYLDIHYDROPTERIDINE PYROPHOSPHOKINASE"/>
    <property type="match status" value="1"/>
</dbReference>
<dbReference type="EMBL" id="CACVAV010000219">
    <property type="protein sequence ID" value="CAA6813515.1"/>
    <property type="molecule type" value="Genomic_DNA"/>
</dbReference>
<evidence type="ECO:0000256" key="5">
    <source>
        <dbReference type="ARBA" id="ARBA00022777"/>
    </source>
</evidence>
<dbReference type="GO" id="GO:0046654">
    <property type="term" value="P:tetrahydrofolate biosynthetic process"/>
    <property type="evidence" value="ECO:0007669"/>
    <property type="project" value="UniProtKB-UniPathway"/>
</dbReference>
<dbReference type="PANTHER" id="PTHR43071:SF2">
    <property type="entry name" value="2-AMINO-4-HYDROXY-6-HYDROXYMETHYLDIHYDROPTERIDINE PYROPHOSPHOKINASE"/>
    <property type="match status" value="1"/>
</dbReference>
<dbReference type="GO" id="GO:0046656">
    <property type="term" value="P:folic acid biosynthetic process"/>
    <property type="evidence" value="ECO:0007669"/>
    <property type="project" value="UniProtKB-KW"/>
</dbReference>
<keyword evidence="7" id="KW-0289">Folate biosynthesis</keyword>
<dbReference type="InterPro" id="IPR035907">
    <property type="entry name" value="Hppk_sf"/>
</dbReference>
<evidence type="ECO:0000256" key="4">
    <source>
        <dbReference type="ARBA" id="ARBA00022741"/>
    </source>
</evidence>
<dbReference type="Pfam" id="PF01288">
    <property type="entry name" value="HPPK"/>
    <property type="match status" value="1"/>
</dbReference>
<dbReference type="Gene3D" id="3.30.70.560">
    <property type="entry name" value="7,8-Dihydro-6-hydroxymethylpterin-pyrophosphokinase HPPK"/>
    <property type="match status" value="1"/>
</dbReference>
<name>A0A6S6T5J2_9GAMM</name>
<organism evidence="9">
    <name type="scientific">uncultured Thiotrichaceae bacterium</name>
    <dbReference type="NCBI Taxonomy" id="298394"/>
    <lineage>
        <taxon>Bacteria</taxon>
        <taxon>Pseudomonadati</taxon>
        <taxon>Pseudomonadota</taxon>
        <taxon>Gammaproteobacteria</taxon>
        <taxon>Thiotrichales</taxon>
        <taxon>Thiotrichaceae</taxon>
        <taxon>environmental samples</taxon>
    </lineage>
</organism>
<dbReference type="GO" id="GO:0005524">
    <property type="term" value="F:ATP binding"/>
    <property type="evidence" value="ECO:0007669"/>
    <property type="project" value="UniProtKB-KW"/>
</dbReference>
<evidence type="ECO:0000256" key="7">
    <source>
        <dbReference type="ARBA" id="ARBA00022909"/>
    </source>
</evidence>
<comment type="pathway">
    <text evidence="1">Cofactor biosynthesis; tetrahydrofolate biosynthesis; 2-amino-4-hydroxy-6-hydroxymethyl-7,8-dihydropteridine diphosphate from 7,8-dihydroneopterin triphosphate: step 4/4.</text>
</comment>
<evidence type="ECO:0000256" key="2">
    <source>
        <dbReference type="ARBA" id="ARBA00013253"/>
    </source>
</evidence>
<dbReference type="AlphaFoldDB" id="A0A6S6T5J2"/>
<evidence type="ECO:0000313" key="9">
    <source>
        <dbReference type="EMBL" id="CAA6813515.1"/>
    </source>
</evidence>
<dbReference type="GO" id="GO:0003848">
    <property type="term" value="F:2-amino-4-hydroxy-6-hydroxymethyldihydropteridine diphosphokinase activity"/>
    <property type="evidence" value="ECO:0007669"/>
    <property type="project" value="UniProtKB-EC"/>
</dbReference>
<accession>A0A6S6T5J2</accession>
<evidence type="ECO:0000256" key="3">
    <source>
        <dbReference type="ARBA" id="ARBA00022679"/>
    </source>
</evidence>
<sequence>MAQVYVSLGSNIRAEANICSCTRYLRARFKRVISSDVYQTPAEGFEGAAFLNSVVGFETDMSIAELRDYLRHLEALHGRVRSGDKFSSRTLDIDLLLYGRVIMGPEENLPHSDILKYSFVLLPLAEIAPEQTHPVLNKNFHQLAHTADFDETNLVPVTLNCES</sequence>
<evidence type="ECO:0000256" key="1">
    <source>
        <dbReference type="ARBA" id="ARBA00005051"/>
    </source>
</evidence>
<keyword evidence="5 9" id="KW-0418">Kinase</keyword>
<proteinExistence type="predicted"/>
<evidence type="ECO:0000256" key="6">
    <source>
        <dbReference type="ARBA" id="ARBA00022840"/>
    </source>
</evidence>
<reference evidence="9" key="1">
    <citation type="submission" date="2020-01" db="EMBL/GenBank/DDBJ databases">
        <authorList>
            <person name="Meier V. D."/>
            <person name="Meier V D."/>
        </authorList>
    </citation>
    <scope>NUCLEOTIDE SEQUENCE</scope>
    <source>
        <strain evidence="9">HLG_WM_MAG_08</strain>
    </source>
</reference>